<evidence type="ECO:0000256" key="6">
    <source>
        <dbReference type="ARBA" id="ARBA00023136"/>
    </source>
</evidence>
<protein>
    <recommendedName>
        <fullName evidence="8">Bacterial sugar transferase domain-containing protein</fullName>
    </recommendedName>
</protein>
<keyword evidence="3" id="KW-0808">Transferase</keyword>
<keyword evidence="4 7" id="KW-0812">Transmembrane</keyword>
<dbReference type="GO" id="GO:0016020">
    <property type="term" value="C:membrane"/>
    <property type="evidence" value="ECO:0007669"/>
    <property type="project" value="UniProtKB-SubCell"/>
</dbReference>
<keyword evidence="6 7" id="KW-0472">Membrane</keyword>
<keyword evidence="5 7" id="KW-1133">Transmembrane helix</keyword>
<organism evidence="9 10">
    <name type="scientific">Candidatus Yanofskybacteria bacterium RIFCSPHIGHO2_12_FULL_45_19b</name>
    <dbReference type="NCBI Taxonomy" id="1802689"/>
    <lineage>
        <taxon>Bacteria</taxon>
        <taxon>Candidatus Yanofskyibacteriota</taxon>
    </lineage>
</organism>
<dbReference type="PANTHER" id="PTHR30576">
    <property type="entry name" value="COLANIC BIOSYNTHESIS UDP-GLUCOSE LIPID CARRIER TRANSFERASE"/>
    <property type="match status" value="1"/>
</dbReference>
<evidence type="ECO:0000259" key="8">
    <source>
        <dbReference type="Pfam" id="PF02397"/>
    </source>
</evidence>
<dbReference type="EMBL" id="MGKD01000013">
    <property type="protein sequence ID" value="OGN19576.1"/>
    <property type="molecule type" value="Genomic_DNA"/>
</dbReference>
<dbReference type="Proteomes" id="UP000177478">
    <property type="component" value="Unassembled WGS sequence"/>
</dbReference>
<reference evidence="9 10" key="1">
    <citation type="journal article" date="2016" name="Nat. Commun.">
        <title>Thousands of microbial genomes shed light on interconnected biogeochemical processes in an aquifer system.</title>
        <authorList>
            <person name="Anantharaman K."/>
            <person name="Brown C.T."/>
            <person name="Hug L.A."/>
            <person name="Sharon I."/>
            <person name="Castelle C.J."/>
            <person name="Probst A.J."/>
            <person name="Thomas B.C."/>
            <person name="Singh A."/>
            <person name="Wilkins M.J."/>
            <person name="Karaoz U."/>
            <person name="Brodie E.L."/>
            <person name="Williams K.H."/>
            <person name="Hubbard S.S."/>
            <person name="Banfield J.F."/>
        </authorList>
    </citation>
    <scope>NUCLEOTIDE SEQUENCE [LARGE SCALE GENOMIC DNA]</scope>
</reference>
<evidence type="ECO:0000256" key="1">
    <source>
        <dbReference type="ARBA" id="ARBA00004141"/>
    </source>
</evidence>
<evidence type="ECO:0000313" key="10">
    <source>
        <dbReference type="Proteomes" id="UP000177478"/>
    </source>
</evidence>
<feature type="transmembrane region" description="Helical" evidence="7">
    <location>
        <begin position="72"/>
        <end position="92"/>
    </location>
</feature>
<gene>
    <name evidence="9" type="ORF">A3F25_00550</name>
</gene>
<dbReference type="AlphaFoldDB" id="A0A1F8G4A6"/>
<dbReference type="PANTHER" id="PTHR30576:SF0">
    <property type="entry name" value="UNDECAPRENYL-PHOSPHATE N-ACETYLGALACTOSAMINYL 1-PHOSPHATE TRANSFERASE-RELATED"/>
    <property type="match status" value="1"/>
</dbReference>
<feature type="transmembrane region" description="Helical" evidence="7">
    <location>
        <begin position="40"/>
        <end position="60"/>
    </location>
</feature>
<comment type="caution">
    <text evidence="9">The sequence shown here is derived from an EMBL/GenBank/DDBJ whole genome shotgun (WGS) entry which is preliminary data.</text>
</comment>
<evidence type="ECO:0000256" key="4">
    <source>
        <dbReference type="ARBA" id="ARBA00022692"/>
    </source>
</evidence>
<dbReference type="NCBIfam" id="TIGR03025">
    <property type="entry name" value="EPS_sugtrans"/>
    <property type="match status" value="1"/>
</dbReference>
<evidence type="ECO:0000313" key="9">
    <source>
        <dbReference type="EMBL" id="OGN19576.1"/>
    </source>
</evidence>
<evidence type="ECO:0000256" key="7">
    <source>
        <dbReference type="SAM" id="Phobius"/>
    </source>
</evidence>
<feature type="transmembrane region" description="Helical" evidence="7">
    <location>
        <begin position="7"/>
        <end position="28"/>
    </location>
</feature>
<dbReference type="Gene3D" id="3.40.50.720">
    <property type="entry name" value="NAD(P)-binding Rossmann-like Domain"/>
    <property type="match status" value="1"/>
</dbReference>
<dbReference type="GO" id="GO:0016780">
    <property type="term" value="F:phosphotransferase activity, for other substituted phosphate groups"/>
    <property type="evidence" value="ECO:0007669"/>
    <property type="project" value="TreeGrafter"/>
</dbReference>
<feature type="domain" description="Bacterial sugar transferase" evidence="8">
    <location>
        <begin position="266"/>
        <end position="449"/>
    </location>
</feature>
<comment type="subcellular location">
    <subcellularLocation>
        <location evidence="1">Membrane</location>
        <topology evidence="1">Multi-pass membrane protein</topology>
    </subcellularLocation>
</comment>
<comment type="similarity">
    <text evidence="2">Belongs to the bacterial sugar transferase family.</text>
</comment>
<sequence length="454" mass="52325">MKRFTLLLTDITILYGSLLITLLIRYGGGGELGNAINSHFLPFTVLFLLWLFVFYVASLFEISVLKNGTAFYALYGRTILINAILGIVFFYLTPFFAIAPRRNLFLFIIIFALLDFGARVLFNKIILTSTFKRRTIVMGLNNATVQLVKMIGENPQFGYEIEAIFASKAEPTLAEQINIPVIHEFADLQTIITEKNIETIVISPETYQLPQMIELFYQLIPLRIRFYNLADFYEQVSQKVILESIDQAWFLQNFSESSKRTLEISKRLFDTVMAVAFGLLALALSPLIILAIKLDSTGPVIFKQTRVGRLGHKFKIIKFRTMIENAEEKSGAVWAGENDTRITRIGRWLRRTRLDEIPQLWNILKGDMSFVGPRAERPEFHKELKENIPFYEERYLIKPGLSGWAQIQYRYGASIKDAAEKLQYDLYYIKHRSLMLDLAIILKTINIVLRQLGR</sequence>
<dbReference type="InterPro" id="IPR017475">
    <property type="entry name" value="EPS_sugar_tfrase"/>
</dbReference>
<accession>A0A1F8G4A6</accession>
<dbReference type="InterPro" id="IPR003362">
    <property type="entry name" value="Bact_transf"/>
</dbReference>
<evidence type="ECO:0000256" key="5">
    <source>
        <dbReference type="ARBA" id="ARBA00022989"/>
    </source>
</evidence>
<feature type="transmembrane region" description="Helical" evidence="7">
    <location>
        <begin position="268"/>
        <end position="292"/>
    </location>
</feature>
<feature type="transmembrane region" description="Helical" evidence="7">
    <location>
        <begin position="104"/>
        <end position="122"/>
    </location>
</feature>
<name>A0A1F8G4A6_9BACT</name>
<proteinExistence type="inferred from homology"/>
<evidence type="ECO:0000256" key="3">
    <source>
        <dbReference type="ARBA" id="ARBA00022679"/>
    </source>
</evidence>
<dbReference type="STRING" id="1802689.A3F25_00550"/>
<evidence type="ECO:0000256" key="2">
    <source>
        <dbReference type="ARBA" id="ARBA00006464"/>
    </source>
</evidence>
<dbReference type="Pfam" id="PF02397">
    <property type="entry name" value="Bac_transf"/>
    <property type="match status" value="1"/>
</dbReference>